<proteinExistence type="predicted"/>
<dbReference type="InterPro" id="IPR036005">
    <property type="entry name" value="Creatinase/aminopeptidase-like"/>
</dbReference>
<dbReference type="Pfam" id="PF00557">
    <property type="entry name" value="Peptidase_M24"/>
    <property type="match status" value="1"/>
</dbReference>
<dbReference type="Proteomes" id="UP000275385">
    <property type="component" value="Unassembled WGS sequence"/>
</dbReference>
<dbReference type="STRING" id="177199.A0A420XXI2"/>
<feature type="transmembrane region" description="Helical" evidence="1">
    <location>
        <begin position="21"/>
        <end position="41"/>
    </location>
</feature>
<comment type="caution">
    <text evidence="3">The sequence shown here is derived from an EMBL/GenBank/DDBJ whole genome shotgun (WGS) entry which is preliminary data.</text>
</comment>
<keyword evidence="1" id="KW-1133">Transmembrane helix</keyword>
<evidence type="ECO:0000259" key="2">
    <source>
        <dbReference type="Pfam" id="PF00557"/>
    </source>
</evidence>
<keyword evidence="1" id="KW-0812">Transmembrane</keyword>
<sequence length="481" mass="54407">MVGLCKWHDFNSKSWSGKLPVVIMVQLVGGIVLSLLSAASATVSVPTDELTWPHLPKYFHLPPLREQAAIQDAWTKERRDSIPALLQKYNVSGWLISQREYAEDTLFWSLKPATAFAARRRTTELFLAVPDAKNNKTHHSWITNTPETDLWPELKCIIQDEKLHSIAINQNPDVAFASGMHAGELRAMSILGKETWKAFVPVPPMLPIELVGTMVEGKALWYRKLMSTAWAMISEGFSERVIAPGESTTTDVEWWLREKIQQMNYTTWFHPSVSIFRGGESPFAKIVNGEAEDDNTIKYGNLLHVDFGVTALGMNTDTQHMAYVLYPGQTEDDIPRGFLDGLKKANRMQDIVKDSMEIGVGGDEILRRCREQMAAEGIEGKVYSHPIGDWGHSAGTVIGMTNLQDGVPVVGQFPLLPNTFYSVELFAEHFVPEKNATFVFPLEEDVWYDEGYGWSWVYQRQERFHVIKSPKKSVLQTQYDL</sequence>
<dbReference type="InterPro" id="IPR000994">
    <property type="entry name" value="Pept_M24"/>
</dbReference>
<evidence type="ECO:0000313" key="3">
    <source>
        <dbReference type="EMBL" id="RKU40373.1"/>
    </source>
</evidence>
<keyword evidence="1" id="KW-0472">Membrane</keyword>
<name>A0A420XXI2_9PEZI</name>
<protein>
    <recommendedName>
        <fullName evidence="2">Peptidase M24 domain-containing protein</fullName>
    </recommendedName>
</protein>
<dbReference type="Gene3D" id="3.90.230.10">
    <property type="entry name" value="Creatinase/methionine aminopeptidase superfamily"/>
    <property type="match status" value="1"/>
</dbReference>
<organism evidence="3 4">
    <name type="scientific">Coniochaeta pulveracea</name>
    <dbReference type="NCBI Taxonomy" id="177199"/>
    <lineage>
        <taxon>Eukaryota</taxon>
        <taxon>Fungi</taxon>
        <taxon>Dikarya</taxon>
        <taxon>Ascomycota</taxon>
        <taxon>Pezizomycotina</taxon>
        <taxon>Sordariomycetes</taxon>
        <taxon>Sordariomycetidae</taxon>
        <taxon>Coniochaetales</taxon>
        <taxon>Coniochaetaceae</taxon>
        <taxon>Coniochaeta</taxon>
    </lineage>
</organism>
<accession>A0A420XXI2</accession>
<reference evidence="3 4" key="1">
    <citation type="submission" date="2018-08" db="EMBL/GenBank/DDBJ databases">
        <title>Draft genome of the lignicolous fungus Coniochaeta pulveracea.</title>
        <authorList>
            <person name="Borstlap C.J."/>
            <person name="De Witt R.N."/>
            <person name="Botha A."/>
            <person name="Volschenk H."/>
        </authorList>
    </citation>
    <scope>NUCLEOTIDE SEQUENCE [LARGE SCALE GENOMIC DNA]</scope>
    <source>
        <strain evidence="3 4">CAB683</strain>
    </source>
</reference>
<dbReference type="AlphaFoldDB" id="A0A420XXI2"/>
<gene>
    <name evidence="3" type="ORF">DL546_003103</name>
</gene>
<dbReference type="EMBL" id="QVQW01000108">
    <property type="protein sequence ID" value="RKU40373.1"/>
    <property type="molecule type" value="Genomic_DNA"/>
</dbReference>
<dbReference type="SUPFAM" id="SSF55920">
    <property type="entry name" value="Creatinase/aminopeptidase"/>
    <property type="match status" value="1"/>
</dbReference>
<dbReference type="OrthoDB" id="3632757at2759"/>
<evidence type="ECO:0000313" key="4">
    <source>
        <dbReference type="Proteomes" id="UP000275385"/>
    </source>
</evidence>
<feature type="domain" description="Peptidase M24" evidence="2">
    <location>
        <begin position="231"/>
        <end position="425"/>
    </location>
</feature>
<keyword evidence="4" id="KW-1185">Reference proteome</keyword>
<evidence type="ECO:0000256" key="1">
    <source>
        <dbReference type="SAM" id="Phobius"/>
    </source>
</evidence>